<evidence type="ECO:0000313" key="3">
    <source>
        <dbReference type="Proteomes" id="UP000198346"/>
    </source>
</evidence>
<dbReference type="Pfam" id="PF01850">
    <property type="entry name" value="PIN"/>
    <property type="match status" value="1"/>
</dbReference>
<proteinExistence type="predicted"/>
<gene>
    <name evidence="2" type="ORF">SAMN06297382_2902</name>
</gene>
<reference evidence="2 3" key="1">
    <citation type="submission" date="2017-07" db="EMBL/GenBank/DDBJ databases">
        <authorList>
            <person name="Sun Z.S."/>
            <person name="Albrecht U."/>
            <person name="Echele G."/>
            <person name="Lee C.C."/>
        </authorList>
    </citation>
    <scope>NUCLEOTIDE SEQUENCE [LARGE SCALE GENOMIC DNA]</scope>
    <source>
        <strain evidence="2 3">CGMCC 1.12710</strain>
    </source>
</reference>
<accession>A0A239Q0N6</accession>
<evidence type="ECO:0000313" key="2">
    <source>
        <dbReference type="EMBL" id="SNT75786.1"/>
    </source>
</evidence>
<name>A0A239Q0N6_9PROT</name>
<dbReference type="SUPFAM" id="SSF88723">
    <property type="entry name" value="PIN domain-like"/>
    <property type="match status" value="1"/>
</dbReference>
<dbReference type="RefSeq" id="WP_089413328.1">
    <property type="nucleotide sequence ID" value="NZ_FZQA01000010.1"/>
</dbReference>
<organism evidence="2 3">
    <name type="scientific">Amphiplicatus metriothermophilus</name>
    <dbReference type="NCBI Taxonomy" id="1519374"/>
    <lineage>
        <taxon>Bacteria</taxon>
        <taxon>Pseudomonadati</taxon>
        <taxon>Pseudomonadota</taxon>
        <taxon>Alphaproteobacteria</taxon>
        <taxon>Parvularculales</taxon>
        <taxon>Parvularculaceae</taxon>
        <taxon>Amphiplicatus</taxon>
    </lineage>
</organism>
<dbReference type="InterPro" id="IPR002716">
    <property type="entry name" value="PIN_dom"/>
</dbReference>
<dbReference type="EMBL" id="FZQA01000010">
    <property type="protein sequence ID" value="SNT75786.1"/>
    <property type="molecule type" value="Genomic_DNA"/>
</dbReference>
<evidence type="ECO:0000259" key="1">
    <source>
        <dbReference type="Pfam" id="PF01850"/>
    </source>
</evidence>
<dbReference type="AlphaFoldDB" id="A0A239Q0N6"/>
<dbReference type="Gene3D" id="3.40.50.1010">
    <property type="entry name" value="5'-nuclease"/>
    <property type="match status" value="1"/>
</dbReference>
<feature type="domain" description="PIN" evidence="1">
    <location>
        <begin position="1"/>
        <end position="139"/>
    </location>
</feature>
<dbReference type="OrthoDB" id="32625at2"/>
<keyword evidence="3" id="KW-1185">Reference proteome</keyword>
<dbReference type="InterPro" id="IPR029060">
    <property type="entry name" value="PIN-like_dom_sf"/>
</dbReference>
<dbReference type="Proteomes" id="UP000198346">
    <property type="component" value="Unassembled WGS sequence"/>
</dbReference>
<sequence length="141" mass="15278">MFLDASAIMAVIVREPGFDARPRRLEESDSERFYSPLVRFGTILAPARIKTDRQGPRRTVADRLAAASFLFDNFAAHVEAKEIAISPAIAAPSLPACAIYGELSGHPARLNSGDCFAYACARELGVGLLYKGEDFSQTDLA</sequence>
<protein>
    <submittedName>
        <fullName evidence="2">Ribonuclease VapC</fullName>
    </submittedName>
</protein>
<dbReference type="CDD" id="cd09871">
    <property type="entry name" value="PIN_MtVapC28-VapC30-like"/>
    <property type="match status" value="1"/>
</dbReference>